<dbReference type="SMART" id="SM01265">
    <property type="entry name" value="Mab-21"/>
    <property type="match status" value="1"/>
</dbReference>
<proteinExistence type="predicted"/>
<feature type="signal peptide" evidence="1">
    <location>
        <begin position="1"/>
        <end position="21"/>
    </location>
</feature>
<name>A0AAW0HVI4_MYOGA</name>
<feature type="non-terminal residue" evidence="3">
    <location>
        <position position="1"/>
    </location>
</feature>
<evidence type="ECO:0000259" key="2">
    <source>
        <dbReference type="Pfam" id="PF20266"/>
    </source>
</evidence>
<dbReference type="InterPro" id="IPR024810">
    <property type="entry name" value="MAB21L/cGLR"/>
</dbReference>
<keyword evidence="4" id="KW-1185">Reference proteome</keyword>
<feature type="domain" description="Mab-21-like HhH/H2TH-like" evidence="2">
    <location>
        <begin position="344"/>
        <end position="402"/>
    </location>
</feature>
<dbReference type="Proteomes" id="UP001488838">
    <property type="component" value="Unassembled WGS sequence"/>
</dbReference>
<evidence type="ECO:0000313" key="3">
    <source>
        <dbReference type="EMBL" id="KAK7806093.1"/>
    </source>
</evidence>
<dbReference type="AlphaFoldDB" id="A0AAW0HVI4"/>
<evidence type="ECO:0000313" key="4">
    <source>
        <dbReference type="Proteomes" id="UP001488838"/>
    </source>
</evidence>
<reference evidence="3 4" key="1">
    <citation type="journal article" date="2023" name="bioRxiv">
        <title>Conserved and derived expression patterns and positive selection on dental genes reveal complex evolutionary context of ever-growing rodent molars.</title>
        <authorList>
            <person name="Calamari Z.T."/>
            <person name="Song A."/>
            <person name="Cohen E."/>
            <person name="Akter M."/>
            <person name="Roy R.D."/>
            <person name="Hallikas O."/>
            <person name="Christensen M.M."/>
            <person name="Li P."/>
            <person name="Marangoni P."/>
            <person name="Jernvall J."/>
            <person name="Klein O.D."/>
        </authorList>
    </citation>
    <scope>NUCLEOTIDE SEQUENCE [LARGE SCALE GENOMIC DNA]</scope>
    <source>
        <strain evidence="3">V071</strain>
    </source>
</reference>
<organism evidence="3 4">
    <name type="scientific">Myodes glareolus</name>
    <name type="common">Bank vole</name>
    <name type="synonym">Clethrionomys glareolus</name>
    <dbReference type="NCBI Taxonomy" id="447135"/>
    <lineage>
        <taxon>Eukaryota</taxon>
        <taxon>Metazoa</taxon>
        <taxon>Chordata</taxon>
        <taxon>Craniata</taxon>
        <taxon>Vertebrata</taxon>
        <taxon>Euteleostomi</taxon>
        <taxon>Mammalia</taxon>
        <taxon>Eutheria</taxon>
        <taxon>Euarchontoglires</taxon>
        <taxon>Glires</taxon>
        <taxon>Rodentia</taxon>
        <taxon>Myomorpha</taxon>
        <taxon>Muroidea</taxon>
        <taxon>Cricetidae</taxon>
        <taxon>Arvicolinae</taxon>
        <taxon>Myodes</taxon>
    </lineage>
</organism>
<gene>
    <name evidence="3" type="ORF">U0070_000020</name>
</gene>
<comment type="caution">
    <text evidence="3">The sequence shown here is derived from an EMBL/GenBank/DDBJ whole genome shotgun (WGS) entry which is preliminary data.</text>
</comment>
<protein>
    <recommendedName>
        <fullName evidence="2">Mab-21-like HhH/H2TH-like domain-containing protein</fullName>
    </recommendedName>
</protein>
<dbReference type="EMBL" id="JBBHLL010000314">
    <property type="protein sequence ID" value="KAK7806093.1"/>
    <property type="molecule type" value="Genomic_DNA"/>
</dbReference>
<feature type="chain" id="PRO_5043384825" description="Mab-21-like HhH/H2TH-like domain-containing protein" evidence="1">
    <location>
        <begin position="22"/>
        <end position="499"/>
    </location>
</feature>
<dbReference type="PANTHER" id="PTHR10656">
    <property type="entry name" value="CELL FATE DETERMINING PROTEIN MAB21-RELATED"/>
    <property type="match status" value="1"/>
</dbReference>
<keyword evidence="1" id="KW-0732">Signal</keyword>
<sequence>VLTHPTSKALALVQLFNLLRGACPSGTLPVESWALPADLRLTWAGPATYCSGMPAPCVFAPDMTEQVPLWHHYLLAIQSRESPRVQDYQRAENILLTVLERVHALDPRFLVDYSRDLEAFQFALRSSEDPLDVEVPLGVDAEALLIEEPEATEPRDGPAVCRLGVLKEASGLEPWMTGDVFNVSSESRDKCRGHIVPSKVLCVLKDLLVAAIVHCKHHSLVPPGSLNAANLKEGQLHLSLLVSSGWRKIRFNVVPVVRKKHRVPALEQAQLKLGFPEGILKRIASHGVDLVPANAQHWRISTGYLLSRLLGALGSFPGHRLDSLSILDRVNLESWRGGSQSPGLTFDHLKTVLLWASVLFPAPEDWTDLQGAVYRLLVVLLCCLATRNLPHFLYPEHNLLQDSGLDLGVIYQRVENFASQPEESLRIHVTHLGHSRPPRIDNGVKALLQLPASDPTYWTTAYFDFLLDKFQVFDIQDKDRISAMQNIFQKAKSMGSDHS</sequence>
<dbReference type="Gene3D" id="1.10.1410.40">
    <property type="match status" value="1"/>
</dbReference>
<dbReference type="Pfam" id="PF20266">
    <property type="entry name" value="Mab-21_C"/>
    <property type="match status" value="1"/>
</dbReference>
<accession>A0AAW0HVI4</accession>
<evidence type="ECO:0000256" key="1">
    <source>
        <dbReference type="SAM" id="SignalP"/>
    </source>
</evidence>
<dbReference type="PANTHER" id="PTHR10656:SF7">
    <property type="entry name" value="PROTEIN MAB-21-LIKE 4"/>
    <property type="match status" value="1"/>
</dbReference>
<dbReference type="InterPro" id="IPR046906">
    <property type="entry name" value="Mab-21_HhH/H2TH-like"/>
</dbReference>